<evidence type="ECO:0000313" key="2">
    <source>
        <dbReference type="EMBL" id="TWW01764.1"/>
    </source>
</evidence>
<organism evidence="2 3">
    <name type="scientific">Chitinophaga pinensis</name>
    <dbReference type="NCBI Taxonomy" id="79329"/>
    <lineage>
        <taxon>Bacteria</taxon>
        <taxon>Pseudomonadati</taxon>
        <taxon>Bacteroidota</taxon>
        <taxon>Chitinophagia</taxon>
        <taxon>Chitinophagales</taxon>
        <taxon>Chitinophagaceae</taxon>
        <taxon>Chitinophaga</taxon>
    </lineage>
</organism>
<protein>
    <recommendedName>
        <fullName evidence="1">DUF5977 domain-containing protein</fullName>
    </recommendedName>
</protein>
<proteinExistence type="predicted"/>
<dbReference type="AlphaFoldDB" id="A0A5C6LY96"/>
<evidence type="ECO:0000313" key="3">
    <source>
        <dbReference type="Proteomes" id="UP000318815"/>
    </source>
</evidence>
<evidence type="ECO:0000259" key="1">
    <source>
        <dbReference type="Pfam" id="PF19404"/>
    </source>
</evidence>
<dbReference type="EMBL" id="VOHS01000003">
    <property type="protein sequence ID" value="TWW01764.1"/>
    <property type="molecule type" value="Genomic_DNA"/>
</dbReference>
<sequence length="723" mass="80441">MKRSVFNPTVIFSIFILLLSWGCKRNLSPEAEVKPVPKQISTGTKTNPFSLRNIIRAQDTIAARSGTSARMAVQAVSSYPTYVYFKLNPANFSSGQFKYLEGDTTCMLLDFPFGDGAVYDNEGIDAAAIEALKDGFLYGMAPIEDTVLTKLQAMSNLGFTRLDTIVLPPDSSTTLQQVALQQAGFDARLLGFCPGKKPRGYVRYMDNMLGREEPVRGMKVWAISFGIPVSAYTDANGFYQINRSFVLGSIMGTEARNSRVNVRPIATQGTWLGNWLRILTQFVTGSNNIYGWVSACDMGSGKDFVFRDHSQQKFWGQILNAYYFSDIYFKQEGINPAPDKMVVYAHWDNTDSDFGNASTPMLGHINFAGVFVESYLNKLFGANVNLSTSAPGLFNVLTSALPDMTIKVSATHTPSYYETRLTQTVFHELGHASFSRQVSNTWYTEMMLITMNLTEATGNPYGKGDYEVGTNYIGMSESWAEFIGHNFALRRYPSGSTRRTNTEKGSGFALMSDLIESEEYFFAYKWMPYGMYHDLMDGFNPLADEAFDVASGTTIKQMYNAFQPNINSWCPYFNLFTKNNAIPGAWSVFQHYVSPWNCGTLYGNQAINQSYTKNDCQGPGVGSVVQVQVAKDKFFSPVSVPDANLQAQKYAQLLANQNGTCLCTNCTGNNKKCINGVCETGVKEYYKSEPLRDGTNACYFQWRFSDGTTQTGGIDRKSTPCID</sequence>
<dbReference type="RefSeq" id="WP_146303940.1">
    <property type="nucleotide sequence ID" value="NZ_VOHS01000003.1"/>
</dbReference>
<dbReference type="OrthoDB" id="1489647at2"/>
<gene>
    <name evidence="2" type="ORF">FEF09_04170</name>
</gene>
<comment type="caution">
    <text evidence="2">The sequence shown here is derived from an EMBL/GenBank/DDBJ whole genome shotgun (WGS) entry which is preliminary data.</text>
</comment>
<accession>A0A5C6LY96</accession>
<feature type="domain" description="DUF5977" evidence="1">
    <location>
        <begin position="602"/>
        <end position="661"/>
    </location>
</feature>
<name>A0A5C6LY96_9BACT</name>
<dbReference type="InterPro" id="IPR046020">
    <property type="entry name" value="DUF5977"/>
</dbReference>
<reference evidence="2 3" key="1">
    <citation type="submission" date="2019-08" db="EMBL/GenBank/DDBJ databases">
        <title>Whole genome sequencing of chitin degrading bacteria Chitinophaga pinensis YS16.</title>
        <authorList>
            <person name="Singh R.P."/>
            <person name="Manchanda G."/>
            <person name="Maurya I.K."/>
            <person name="Joshi N.K."/>
            <person name="Srivastava A.K."/>
        </authorList>
    </citation>
    <scope>NUCLEOTIDE SEQUENCE [LARGE SCALE GENOMIC DNA]</scope>
    <source>
        <strain evidence="2 3">YS-16</strain>
    </source>
</reference>
<keyword evidence="3" id="KW-1185">Reference proteome</keyword>
<dbReference type="Pfam" id="PF19404">
    <property type="entry name" value="DUF5977"/>
    <property type="match status" value="1"/>
</dbReference>
<dbReference type="Proteomes" id="UP000318815">
    <property type="component" value="Unassembled WGS sequence"/>
</dbReference>